<dbReference type="InterPro" id="IPR043519">
    <property type="entry name" value="NT_sf"/>
</dbReference>
<keyword evidence="5" id="KW-0479">Metal-binding</keyword>
<dbReference type="PANTHER" id="PTHR33571:SF12">
    <property type="entry name" value="BSL3053 PROTEIN"/>
    <property type="match status" value="1"/>
</dbReference>
<feature type="domain" description="Polymerase nucleotidyl transferase" evidence="10">
    <location>
        <begin position="33"/>
        <end position="105"/>
    </location>
</feature>
<dbReference type="Proteomes" id="UP001232992">
    <property type="component" value="Unassembled WGS sequence"/>
</dbReference>
<protein>
    <submittedName>
        <fullName evidence="11">Nucleotidyltransferase domain-containing protein</fullName>
    </submittedName>
</protein>
<comment type="similarity">
    <text evidence="9">Belongs to the MntA antitoxin family.</text>
</comment>
<evidence type="ECO:0000256" key="4">
    <source>
        <dbReference type="ARBA" id="ARBA00022695"/>
    </source>
</evidence>
<reference evidence="11 12" key="1">
    <citation type="submission" date="2023-01" db="EMBL/GenBank/DDBJ databases">
        <title>Novel diversity within Roseofilum (Cyanobacteria; Desertifilaceae) from marine benthic mats with descriptions of four novel species.</title>
        <authorList>
            <person name="Wang Y."/>
            <person name="Berthold D.E."/>
            <person name="Hu J."/>
            <person name="Lefler F.W."/>
            <person name="Laughinghouse H.D. IV."/>
        </authorList>
    </citation>
    <scope>NUCLEOTIDE SEQUENCE [LARGE SCALE GENOMIC DNA]</scope>
    <source>
        <strain evidence="11 12">BLCC-M143</strain>
    </source>
</reference>
<evidence type="ECO:0000256" key="2">
    <source>
        <dbReference type="ARBA" id="ARBA00022649"/>
    </source>
</evidence>
<evidence type="ECO:0000256" key="7">
    <source>
        <dbReference type="ARBA" id="ARBA00022840"/>
    </source>
</evidence>
<evidence type="ECO:0000313" key="12">
    <source>
        <dbReference type="Proteomes" id="UP001232992"/>
    </source>
</evidence>
<dbReference type="InterPro" id="IPR052038">
    <property type="entry name" value="Type-VII_TA_antitoxin"/>
</dbReference>
<comment type="caution">
    <text evidence="11">The sequence shown here is derived from an EMBL/GenBank/DDBJ whole genome shotgun (WGS) entry which is preliminary data.</text>
</comment>
<accession>A0ABT7C1I4</accession>
<sequence length="127" mass="14482">MRLKNSETDLVGSQLSLAQIYQRLNTTPEEIVAFCQRWQLVEFALFGSILRDDFRSTGDNPSDVDVLFTYGANARKSLLLLVEMKYELEDLCDRNVDLVSKTALLQDHNHIRQGNILGSSRTIYGTR</sequence>
<keyword evidence="3" id="KW-0808">Transferase</keyword>
<evidence type="ECO:0000259" key="10">
    <source>
        <dbReference type="Pfam" id="PF01909"/>
    </source>
</evidence>
<evidence type="ECO:0000256" key="8">
    <source>
        <dbReference type="ARBA" id="ARBA00022842"/>
    </source>
</evidence>
<keyword evidence="8" id="KW-0460">Magnesium</keyword>
<evidence type="ECO:0000256" key="9">
    <source>
        <dbReference type="ARBA" id="ARBA00038276"/>
    </source>
</evidence>
<keyword evidence="7" id="KW-0067">ATP-binding</keyword>
<dbReference type="Gene3D" id="3.30.460.10">
    <property type="entry name" value="Beta Polymerase, domain 2"/>
    <property type="match status" value="1"/>
</dbReference>
<evidence type="ECO:0000256" key="1">
    <source>
        <dbReference type="ARBA" id="ARBA00001946"/>
    </source>
</evidence>
<proteinExistence type="inferred from homology"/>
<evidence type="ECO:0000256" key="6">
    <source>
        <dbReference type="ARBA" id="ARBA00022741"/>
    </source>
</evidence>
<comment type="cofactor">
    <cofactor evidence="1">
        <name>Mg(2+)</name>
        <dbReference type="ChEBI" id="CHEBI:18420"/>
    </cofactor>
</comment>
<evidence type="ECO:0000256" key="5">
    <source>
        <dbReference type="ARBA" id="ARBA00022723"/>
    </source>
</evidence>
<gene>
    <name evidence="11" type="ORF">PMH09_18410</name>
</gene>
<keyword evidence="4" id="KW-0548">Nucleotidyltransferase</keyword>
<dbReference type="SUPFAM" id="SSF81301">
    <property type="entry name" value="Nucleotidyltransferase"/>
    <property type="match status" value="1"/>
</dbReference>
<dbReference type="EMBL" id="JAQOSQ010000027">
    <property type="protein sequence ID" value="MDJ1185165.1"/>
    <property type="molecule type" value="Genomic_DNA"/>
</dbReference>
<dbReference type="PANTHER" id="PTHR33571">
    <property type="entry name" value="SSL8005 PROTEIN"/>
    <property type="match status" value="1"/>
</dbReference>
<dbReference type="InterPro" id="IPR002934">
    <property type="entry name" value="Polymerase_NTP_transf_dom"/>
</dbReference>
<dbReference type="Pfam" id="PF01909">
    <property type="entry name" value="NTP_transf_2"/>
    <property type="match status" value="1"/>
</dbReference>
<name>A0ABT7C1I4_9CYAN</name>
<keyword evidence="12" id="KW-1185">Reference proteome</keyword>
<evidence type="ECO:0000313" key="11">
    <source>
        <dbReference type="EMBL" id="MDJ1185165.1"/>
    </source>
</evidence>
<organism evidence="11 12">
    <name type="scientific">Roseofilum casamattae BLCC-M143</name>
    <dbReference type="NCBI Taxonomy" id="3022442"/>
    <lineage>
        <taxon>Bacteria</taxon>
        <taxon>Bacillati</taxon>
        <taxon>Cyanobacteriota</taxon>
        <taxon>Cyanophyceae</taxon>
        <taxon>Desertifilales</taxon>
        <taxon>Desertifilaceae</taxon>
        <taxon>Roseofilum</taxon>
        <taxon>Roseofilum casamattae</taxon>
    </lineage>
</organism>
<evidence type="ECO:0000256" key="3">
    <source>
        <dbReference type="ARBA" id="ARBA00022679"/>
    </source>
</evidence>
<dbReference type="RefSeq" id="WP_283759812.1">
    <property type="nucleotide sequence ID" value="NZ_JAQOSQ010000027.1"/>
</dbReference>
<keyword evidence="6" id="KW-0547">Nucleotide-binding</keyword>
<keyword evidence="2" id="KW-1277">Toxin-antitoxin system</keyword>